<proteinExistence type="predicted"/>
<dbReference type="InterPro" id="IPR006746">
    <property type="entry name" value="26S_Psome_Rpn12"/>
</dbReference>
<feature type="domain" description="CSN8/PSMD8/EIF3K" evidence="2">
    <location>
        <begin position="15"/>
        <end position="81"/>
    </location>
</feature>
<dbReference type="GO" id="GO:0005829">
    <property type="term" value="C:cytosol"/>
    <property type="evidence" value="ECO:0007669"/>
    <property type="project" value="TreeGrafter"/>
</dbReference>
<dbReference type="AlphaFoldDB" id="A0AAD4NJZ5"/>
<organism evidence="3 4">
    <name type="scientific">Ditylenchus destructor</name>
    <dbReference type="NCBI Taxonomy" id="166010"/>
    <lineage>
        <taxon>Eukaryota</taxon>
        <taxon>Metazoa</taxon>
        <taxon>Ecdysozoa</taxon>
        <taxon>Nematoda</taxon>
        <taxon>Chromadorea</taxon>
        <taxon>Rhabditida</taxon>
        <taxon>Tylenchina</taxon>
        <taxon>Tylenchomorpha</taxon>
        <taxon>Sphaerularioidea</taxon>
        <taxon>Anguinidae</taxon>
        <taxon>Anguininae</taxon>
        <taxon>Ditylenchus</taxon>
    </lineage>
</organism>
<comment type="caution">
    <text evidence="3">The sequence shown here is derived from an EMBL/GenBank/DDBJ whole genome shotgun (WGS) entry which is preliminary data.</text>
</comment>
<dbReference type="GO" id="GO:0043161">
    <property type="term" value="P:proteasome-mediated ubiquitin-dependent protein catabolic process"/>
    <property type="evidence" value="ECO:0007669"/>
    <property type="project" value="TreeGrafter"/>
</dbReference>
<keyword evidence="1" id="KW-0647">Proteasome</keyword>
<keyword evidence="4" id="KW-1185">Reference proteome</keyword>
<dbReference type="Pfam" id="PF10075">
    <property type="entry name" value="CSN8_PSD8_EIF3K"/>
    <property type="match status" value="1"/>
</dbReference>
<dbReference type="InterPro" id="IPR033464">
    <property type="entry name" value="CSN8_PSD8_EIF3K"/>
</dbReference>
<evidence type="ECO:0000256" key="1">
    <source>
        <dbReference type="ARBA" id="ARBA00022942"/>
    </source>
</evidence>
<evidence type="ECO:0000313" key="3">
    <source>
        <dbReference type="EMBL" id="KAI1727974.1"/>
    </source>
</evidence>
<dbReference type="Gene3D" id="1.25.40.990">
    <property type="match status" value="1"/>
</dbReference>
<gene>
    <name evidence="3" type="ORF">DdX_00121</name>
</gene>
<protein>
    <submittedName>
        <fullName evidence="3">CSN8/PSMD8/EIF3K family domain-containing protein</fullName>
    </submittedName>
</protein>
<dbReference type="PANTHER" id="PTHR12387">
    <property type="entry name" value="26S PROTEASOME NON-ATPASE REGULATORY SUBUNIT 8"/>
    <property type="match status" value="1"/>
</dbReference>
<dbReference type="GO" id="GO:0008541">
    <property type="term" value="C:proteasome regulatory particle, lid subcomplex"/>
    <property type="evidence" value="ECO:0007669"/>
    <property type="project" value="TreeGrafter"/>
</dbReference>
<dbReference type="EMBL" id="JAKKPZ010000001">
    <property type="protein sequence ID" value="KAI1727974.1"/>
    <property type="molecule type" value="Genomic_DNA"/>
</dbReference>
<accession>A0AAD4NJZ5</accession>
<name>A0AAD4NJZ5_9BILA</name>
<dbReference type="Proteomes" id="UP001201812">
    <property type="component" value="Unassembled WGS sequence"/>
</dbReference>
<reference evidence="3" key="1">
    <citation type="submission" date="2022-01" db="EMBL/GenBank/DDBJ databases">
        <title>Genome Sequence Resource for Two Populations of Ditylenchus destructor, the Migratory Endoparasitic Phytonematode.</title>
        <authorList>
            <person name="Zhang H."/>
            <person name="Lin R."/>
            <person name="Xie B."/>
        </authorList>
    </citation>
    <scope>NUCLEOTIDE SEQUENCE</scope>
    <source>
        <strain evidence="3">BazhouSP</strain>
    </source>
</reference>
<evidence type="ECO:0000313" key="4">
    <source>
        <dbReference type="Proteomes" id="UP001201812"/>
    </source>
</evidence>
<dbReference type="GO" id="GO:0005634">
    <property type="term" value="C:nucleus"/>
    <property type="evidence" value="ECO:0007669"/>
    <property type="project" value="TreeGrafter"/>
</dbReference>
<dbReference type="PANTHER" id="PTHR12387:SF0">
    <property type="entry name" value="26S PROTEASOME NON-ATPASE REGULATORY SUBUNIT 8"/>
    <property type="match status" value="1"/>
</dbReference>
<evidence type="ECO:0000259" key="2">
    <source>
        <dbReference type="Pfam" id="PF10075"/>
    </source>
</evidence>
<sequence length="114" mass="12893">MDESSALKTYENKHLAEIEDHIQKSNPLITTPMLLEKYLVEGAYNKVILYEKAVPSPYYAGFIRIIAETVRKEIAAGIEKAAIGDAKETNSCLKLLFHNLRTAIMVTNQRWQPA</sequence>